<accession>A0A543C0L3</accession>
<evidence type="ECO:0000256" key="3">
    <source>
        <dbReference type="SAM" id="MobiDB-lite"/>
    </source>
</evidence>
<keyword evidence="4" id="KW-1133">Transmembrane helix</keyword>
<feature type="transmembrane region" description="Helical" evidence="4">
    <location>
        <begin position="93"/>
        <end position="117"/>
    </location>
</feature>
<evidence type="ECO:0000256" key="1">
    <source>
        <dbReference type="ARBA" id="ARBA00023015"/>
    </source>
</evidence>
<sequence length="240" mass="25234">MTEHIGGEVEHTDVGAYALGLLEADDQRAFEAHLAGCDRCMEELADFSGMRELLTALDPVEPGADDPPPARGTGDVGDLLRRRRTAKRRQRRGTAVIGLAAGIALLAGGAVVGATVADRGSRSGHGHVPADLLAWGETRRATDARTGVAGIVAMEHKGWGTHTALDLTHVKGPLTCRLVAISKSGAAHVMTEWAVPPTGYGEPGAPDHLQVHGGTSLQRSDLRRFEVRDQSGATLLTIPV</sequence>
<protein>
    <submittedName>
        <fullName evidence="6">Putative zinc finger protein</fullName>
    </submittedName>
</protein>
<keyword evidence="1" id="KW-0805">Transcription regulation</keyword>
<feature type="region of interest" description="Disordered" evidence="3">
    <location>
        <begin position="58"/>
        <end position="87"/>
    </location>
</feature>
<feature type="domain" description="Putative zinc-finger" evidence="5">
    <location>
        <begin position="14"/>
        <end position="40"/>
    </location>
</feature>
<reference evidence="6 7" key="1">
    <citation type="submission" date="2019-06" db="EMBL/GenBank/DDBJ databases">
        <title>Sequencing the genomes of 1000 actinobacteria strains.</title>
        <authorList>
            <person name="Klenk H.-P."/>
        </authorList>
    </citation>
    <scope>NUCLEOTIDE SEQUENCE [LARGE SCALE GENOMIC DNA]</scope>
    <source>
        <strain evidence="6 7">DSM 102200</strain>
    </source>
</reference>
<evidence type="ECO:0000256" key="2">
    <source>
        <dbReference type="ARBA" id="ARBA00023163"/>
    </source>
</evidence>
<dbReference type="AlphaFoldDB" id="A0A543C0L3"/>
<keyword evidence="7" id="KW-1185">Reference proteome</keyword>
<evidence type="ECO:0000259" key="5">
    <source>
        <dbReference type="Pfam" id="PF13490"/>
    </source>
</evidence>
<dbReference type="InterPro" id="IPR027383">
    <property type="entry name" value="Znf_put"/>
</dbReference>
<keyword evidence="4" id="KW-0472">Membrane</keyword>
<dbReference type="OrthoDB" id="5185837at2"/>
<dbReference type="Pfam" id="PF13490">
    <property type="entry name" value="zf-HC2"/>
    <property type="match status" value="1"/>
</dbReference>
<evidence type="ECO:0000256" key="4">
    <source>
        <dbReference type="SAM" id="Phobius"/>
    </source>
</evidence>
<dbReference type="InterPro" id="IPR041916">
    <property type="entry name" value="Anti_sigma_zinc_sf"/>
</dbReference>
<dbReference type="Proteomes" id="UP000316096">
    <property type="component" value="Unassembled WGS sequence"/>
</dbReference>
<dbReference type="Gene3D" id="1.10.10.1320">
    <property type="entry name" value="Anti-sigma factor, zinc-finger domain"/>
    <property type="match status" value="1"/>
</dbReference>
<dbReference type="RefSeq" id="WP_141962623.1">
    <property type="nucleotide sequence ID" value="NZ_VFOZ01000002.1"/>
</dbReference>
<gene>
    <name evidence="6" type="ORF">FB559_7926</name>
</gene>
<keyword evidence="4" id="KW-0812">Transmembrane</keyword>
<name>A0A543C0L3_9ACTN</name>
<keyword evidence="2" id="KW-0804">Transcription</keyword>
<comment type="caution">
    <text evidence="6">The sequence shown here is derived from an EMBL/GenBank/DDBJ whole genome shotgun (WGS) entry which is preliminary data.</text>
</comment>
<proteinExistence type="predicted"/>
<dbReference type="EMBL" id="VFOZ01000002">
    <property type="protein sequence ID" value="TQL90617.1"/>
    <property type="molecule type" value="Genomic_DNA"/>
</dbReference>
<evidence type="ECO:0000313" key="6">
    <source>
        <dbReference type="EMBL" id="TQL90617.1"/>
    </source>
</evidence>
<organism evidence="6 7">
    <name type="scientific">Actinoallomurus bryophytorum</name>
    <dbReference type="NCBI Taxonomy" id="1490222"/>
    <lineage>
        <taxon>Bacteria</taxon>
        <taxon>Bacillati</taxon>
        <taxon>Actinomycetota</taxon>
        <taxon>Actinomycetes</taxon>
        <taxon>Streptosporangiales</taxon>
        <taxon>Thermomonosporaceae</taxon>
        <taxon>Actinoallomurus</taxon>
    </lineage>
</organism>
<evidence type="ECO:0000313" key="7">
    <source>
        <dbReference type="Proteomes" id="UP000316096"/>
    </source>
</evidence>